<accession>A0A2P2NNT7</accession>
<organism evidence="1">
    <name type="scientific">Rhizophora mucronata</name>
    <name type="common">Asiatic mangrove</name>
    <dbReference type="NCBI Taxonomy" id="61149"/>
    <lineage>
        <taxon>Eukaryota</taxon>
        <taxon>Viridiplantae</taxon>
        <taxon>Streptophyta</taxon>
        <taxon>Embryophyta</taxon>
        <taxon>Tracheophyta</taxon>
        <taxon>Spermatophyta</taxon>
        <taxon>Magnoliopsida</taxon>
        <taxon>eudicotyledons</taxon>
        <taxon>Gunneridae</taxon>
        <taxon>Pentapetalae</taxon>
        <taxon>rosids</taxon>
        <taxon>fabids</taxon>
        <taxon>Malpighiales</taxon>
        <taxon>Rhizophoraceae</taxon>
        <taxon>Rhizophora</taxon>
    </lineage>
</organism>
<proteinExistence type="predicted"/>
<dbReference type="AlphaFoldDB" id="A0A2P2NNT7"/>
<name>A0A2P2NNT7_RHIMU</name>
<evidence type="ECO:0000313" key="1">
    <source>
        <dbReference type="EMBL" id="MBX44172.1"/>
    </source>
</evidence>
<protein>
    <submittedName>
        <fullName evidence="1">Uncharacterized protein</fullName>
    </submittedName>
</protein>
<dbReference type="EMBL" id="GGEC01063688">
    <property type="protein sequence ID" value="MBX44172.1"/>
    <property type="molecule type" value="Transcribed_RNA"/>
</dbReference>
<sequence>MSGSKYCIRSVFRPHNQYPNKFISQMCTLKHQATND</sequence>
<reference evidence="1" key="1">
    <citation type="submission" date="2018-02" db="EMBL/GenBank/DDBJ databases">
        <title>Rhizophora mucronata_Transcriptome.</title>
        <authorList>
            <person name="Meera S.P."/>
            <person name="Sreeshan A."/>
            <person name="Augustine A."/>
        </authorList>
    </citation>
    <scope>NUCLEOTIDE SEQUENCE</scope>
    <source>
        <tissue evidence="1">Leaf</tissue>
    </source>
</reference>